<dbReference type="OrthoDB" id="441771at2759"/>
<feature type="region of interest" description="Disordered" evidence="7">
    <location>
        <begin position="346"/>
        <end position="440"/>
    </location>
</feature>
<keyword evidence="5" id="KW-0539">Nucleus</keyword>
<comment type="subcellular location">
    <subcellularLocation>
        <location evidence="1">Nucleus</location>
        <location evidence="1">Nucleolus</location>
    </subcellularLocation>
</comment>
<dbReference type="EMBL" id="CAKOFQ010007263">
    <property type="protein sequence ID" value="CAH1996643.1"/>
    <property type="molecule type" value="Genomic_DNA"/>
</dbReference>
<comment type="similarity">
    <text evidence="2">Belongs to the NOP14 family.</text>
</comment>
<evidence type="ECO:0000256" key="3">
    <source>
        <dbReference type="ARBA" id="ARBA00022517"/>
    </source>
</evidence>
<evidence type="ECO:0000256" key="1">
    <source>
        <dbReference type="ARBA" id="ARBA00004604"/>
    </source>
</evidence>
<accession>A0A9P0LMW9</accession>
<dbReference type="Proteomes" id="UP001152888">
    <property type="component" value="Unassembled WGS sequence"/>
</dbReference>
<evidence type="ECO:0000256" key="5">
    <source>
        <dbReference type="ARBA" id="ARBA00023242"/>
    </source>
</evidence>
<protein>
    <recommendedName>
        <fullName evidence="10">Nucleolar protein 14</fullName>
    </recommendedName>
</protein>
<dbReference type="Pfam" id="PF04147">
    <property type="entry name" value="Nop14"/>
    <property type="match status" value="1"/>
</dbReference>
<keyword evidence="9" id="KW-1185">Reference proteome</keyword>
<evidence type="ECO:0008006" key="10">
    <source>
        <dbReference type="Google" id="ProtNLM"/>
    </source>
</evidence>
<keyword evidence="3" id="KW-0690">Ribosome biogenesis</keyword>
<feature type="compositionally biased region" description="Polar residues" evidence="7">
    <location>
        <begin position="416"/>
        <end position="433"/>
    </location>
</feature>
<feature type="region of interest" description="Disordered" evidence="7">
    <location>
        <begin position="1"/>
        <end position="30"/>
    </location>
</feature>
<dbReference type="PANTHER" id="PTHR23183">
    <property type="entry name" value="NOP14"/>
    <property type="match status" value="1"/>
</dbReference>
<keyword evidence="4" id="KW-0698">rRNA processing</keyword>
<evidence type="ECO:0000256" key="4">
    <source>
        <dbReference type="ARBA" id="ARBA00022552"/>
    </source>
</evidence>
<name>A0A9P0LMW9_ACAOB</name>
<feature type="compositionally biased region" description="Basic and acidic residues" evidence="7">
    <location>
        <begin position="397"/>
        <end position="415"/>
    </location>
</feature>
<comment type="caution">
    <text evidence="8">The sequence shown here is derived from an EMBL/GenBank/DDBJ whole genome shotgun (WGS) entry which is preliminary data.</text>
</comment>
<evidence type="ECO:0000256" key="2">
    <source>
        <dbReference type="ARBA" id="ARBA00007466"/>
    </source>
</evidence>
<evidence type="ECO:0000256" key="6">
    <source>
        <dbReference type="ARBA" id="ARBA00024695"/>
    </source>
</evidence>
<dbReference type="AlphaFoldDB" id="A0A9P0LMW9"/>
<dbReference type="InterPro" id="IPR007276">
    <property type="entry name" value="Nop14"/>
</dbReference>
<dbReference type="GO" id="GO:0030692">
    <property type="term" value="C:Noc4p-Nop14p complex"/>
    <property type="evidence" value="ECO:0007669"/>
    <property type="project" value="TreeGrafter"/>
</dbReference>
<feature type="compositionally biased region" description="Basic and acidic residues" evidence="7">
    <location>
        <begin position="10"/>
        <end position="23"/>
    </location>
</feature>
<reference evidence="8" key="1">
    <citation type="submission" date="2022-03" db="EMBL/GenBank/DDBJ databases">
        <authorList>
            <person name="Sayadi A."/>
        </authorList>
    </citation>
    <scope>NUCLEOTIDE SEQUENCE</scope>
</reference>
<evidence type="ECO:0000313" key="8">
    <source>
        <dbReference type="EMBL" id="CAH1996643.1"/>
    </source>
</evidence>
<dbReference type="PANTHER" id="PTHR23183:SF0">
    <property type="entry name" value="NUCLEOLAR PROTEIN 14"/>
    <property type="match status" value="1"/>
</dbReference>
<dbReference type="GO" id="GO:0032040">
    <property type="term" value="C:small-subunit processome"/>
    <property type="evidence" value="ECO:0007669"/>
    <property type="project" value="InterPro"/>
</dbReference>
<comment type="function">
    <text evidence="6">Involved in nucleolar processing of pre-18S ribosomal RNA. Has a role in the nuclear export of 40S pre-ribosomal subunit to the cytoplasm.</text>
</comment>
<feature type="region of interest" description="Disordered" evidence="7">
    <location>
        <begin position="136"/>
        <end position="156"/>
    </location>
</feature>
<sequence>MAKVKNKKRSSSDKVHAKKEKLNTKKSLNPFEVHINKEKIRVVGQKRKNDRGLPGVSRGKAIEKRKRTLLQEYKIQNKSNQFMDKRIGERNGKLSEDDKVMARFTAVRIKAHNKKSIYNLADDEVLTHKGQTLSEIEKFDDPRSDDEDSFEGNSGKLDKDFVEEAHFGGGVLRNTGREGATSHKDLINQLIAESKKRKAEKQQIKEETLELTEKLDTEWKDLIPLVNTNKSNDEEMPKQKMDDYDKIMRELRFEARGTVSDRLKTEDEIAKEEKEKLEQLEKERLERMKGIFTDENSKPTHRSADDLDDGIFYEEITDDNCMLSYNKEGEANMQIDAQLNGKEIKIDNEKDDKEDEDENGNESSSDEDMETESEDSFADLKEESSESEEEVDGDAQDPEKVIEINDELTDPKEPSNDGSENKTPTTTERQQNIPPRDLQDKIKQDLLKRKELMEQARNELPFTFSLPDTYESLLKLLENQPSHHQGIIIERMIKCNHASLAEGNKENLGLLFAYLLQYINDLFSEATKDTIKSSCDILKSLLPQIFELAHLHKENAHNSVLEVIKEKYEDYRKKKKLHPGAELLMFFRLISLLFTTSDLRHQVVTPSFVFMEQILLKCPPRDRGKLSYGFFITTLVLQYTSLSKRYSPAAICYLSGILHMAIPKSGVKLIKVLPPFKSTSSDLVLIGNHSLDLCKDLKMDTTDLFSTCYDDEFKIRIFHNAVKALSEFNENLETLPSCVEIFEPVLKYLEMIPLQNYPVIVQTVAQDLILRLQKQKENRQLRKIVREAEKPKALRLYEPKIIEIYDTKRHKMQSKEKAEQSKLLHKLRQEKKGALREIRRDKEFLGRVKIHRRIRSDKERRNKVNRIFAEAAMQQHELSAMDRKKKRKK</sequence>
<evidence type="ECO:0000256" key="7">
    <source>
        <dbReference type="SAM" id="MobiDB-lite"/>
    </source>
</evidence>
<dbReference type="GO" id="GO:0030490">
    <property type="term" value="P:maturation of SSU-rRNA"/>
    <property type="evidence" value="ECO:0007669"/>
    <property type="project" value="TreeGrafter"/>
</dbReference>
<feature type="compositionally biased region" description="Acidic residues" evidence="7">
    <location>
        <begin position="385"/>
        <end position="396"/>
    </location>
</feature>
<organism evidence="8 9">
    <name type="scientific">Acanthoscelides obtectus</name>
    <name type="common">Bean weevil</name>
    <name type="synonym">Bruchus obtectus</name>
    <dbReference type="NCBI Taxonomy" id="200917"/>
    <lineage>
        <taxon>Eukaryota</taxon>
        <taxon>Metazoa</taxon>
        <taxon>Ecdysozoa</taxon>
        <taxon>Arthropoda</taxon>
        <taxon>Hexapoda</taxon>
        <taxon>Insecta</taxon>
        <taxon>Pterygota</taxon>
        <taxon>Neoptera</taxon>
        <taxon>Endopterygota</taxon>
        <taxon>Coleoptera</taxon>
        <taxon>Polyphaga</taxon>
        <taxon>Cucujiformia</taxon>
        <taxon>Chrysomeloidea</taxon>
        <taxon>Chrysomelidae</taxon>
        <taxon>Bruchinae</taxon>
        <taxon>Bruchini</taxon>
        <taxon>Acanthoscelides</taxon>
    </lineage>
</organism>
<feature type="compositionally biased region" description="Acidic residues" evidence="7">
    <location>
        <begin position="352"/>
        <end position="377"/>
    </location>
</feature>
<evidence type="ECO:0000313" key="9">
    <source>
        <dbReference type="Proteomes" id="UP001152888"/>
    </source>
</evidence>
<gene>
    <name evidence="8" type="ORF">ACAOBT_LOCUS23305</name>
</gene>
<proteinExistence type="inferred from homology"/>